<feature type="compositionally biased region" description="Polar residues" evidence="2">
    <location>
        <begin position="586"/>
        <end position="604"/>
    </location>
</feature>
<dbReference type="AlphaFoldDB" id="A0A9Q8Z3G2"/>
<dbReference type="VEuPathDB" id="FungiDB:yc1106_01423"/>
<feature type="compositionally biased region" description="Low complexity" evidence="2">
    <location>
        <begin position="80"/>
        <end position="90"/>
    </location>
</feature>
<protein>
    <recommendedName>
        <fullName evidence="3">DUF7603 domain-containing protein</fullName>
    </recommendedName>
</protein>
<feature type="coiled-coil region" evidence="1">
    <location>
        <begin position="782"/>
        <end position="922"/>
    </location>
</feature>
<proteinExistence type="predicted"/>
<feature type="domain" description="DUF7603" evidence="3">
    <location>
        <begin position="788"/>
        <end position="896"/>
    </location>
</feature>
<feature type="compositionally biased region" description="Polar residues" evidence="2">
    <location>
        <begin position="252"/>
        <end position="277"/>
    </location>
</feature>
<accession>A0A9Q8Z3G2</accession>
<feature type="coiled-coil region" evidence="1">
    <location>
        <begin position="625"/>
        <end position="701"/>
    </location>
</feature>
<evidence type="ECO:0000259" key="3">
    <source>
        <dbReference type="Pfam" id="PF24554"/>
    </source>
</evidence>
<dbReference type="GO" id="GO:0007076">
    <property type="term" value="P:mitotic chromosome condensation"/>
    <property type="evidence" value="ECO:0007669"/>
    <property type="project" value="TreeGrafter"/>
</dbReference>
<name>A0A9Q8Z3G2_CURCL</name>
<evidence type="ECO:0000256" key="1">
    <source>
        <dbReference type="SAM" id="Coils"/>
    </source>
</evidence>
<dbReference type="PANTHER" id="PTHR43941:SF1">
    <property type="entry name" value="STRUCTURAL MAINTENANCE OF CHROMOSOMES PROTEIN 2"/>
    <property type="match status" value="1"/>
</dbReference>
<feature type="region of interest" description="Disordered" evidence="2">
    <location>
        <begin position="29"/>
        <end position="173"/>
    </location>
</feature>
<feature type="compositionally biased region" description="Basic and acidic residues" evidence="2">
    <location>
        <begin position="386"/>
        <end position="399"/>
    </location>
</feature>
<dbReference type="OrthoDB" id="5395440at2759"/>
<feature type="compositionally biased region" description="Pro residues" evidence="2">
    <location>
        <begin position="36"/>
        <end position="48"/>
    </location>
</feature>
<dbReference type="GO" id="GO:0000785">
    <property type="term" value="C:chromatin"/>
    <property type="evidence" value="ECO:0007669"/>
    <property type="project" value="TreeGrafter"/>
</dbReference>
<feature type="compositionally biased region" description="Low complexity" evidence="2">
    <location>
        <begin position="369"/>
        <end position="378"/>
    </location>
</feature>
<dbReference type="EMBL" id="CP089274">
    <property type="protein sequence ID" value="USP74149.1"/>
    <property type="molecule type" value="Genomic_DNA"/>
</dbReference>
<dbReference type="GO" id="GO:0003682">
    <property type="term" value="F:chromatin binding"/>
    <property type="evidence" value="ECO:0007669"/>
    <property type="project" value="TreeGrafter"/>
</dbReference>
<feature type="region of interest" description="Disordered" evidence="2">
    <location>
        <begin position="187"/>
        <end position="301"/>
    </location>
</feature>
<reference evidence="4" key="1">
    <citation type="submission" date="2021-12" db="EMBL/GenBank/DDBJ databases">
        <title>Curvularia clavata genome.</title>
        <authorList>
            <person name="Cao Y."/>
        </authorList>
    </citation>
    <scope>NUCLEOTIDE SEQUENCE</scope>
    <source>
        <strain evidence="4">Yc1106</strain>
    </source>
</reference>
<dbReference type="InterPro" id="IPR056023">
    <property type="entry name" value="DUF7603"/>
</dbReference>
<sequence length="1046" mass="117246">MQTVQAPTASPPRQKGSSLASIAISSFAAFRSQAPQPQPQPQPLPAPPLGLQSPPIRRKPLPVDSPIVGRFPVDHFINPTSTTTTTTTTTAFKENPTPAAGKSSLNNILEPPVTDEDLFVPRNLDDNPHGKTPITVTAPQPAHSSPKASPVTLNPPVPRNDRPASSIHPQQLSRTEALRAFGISGVHARSPTMPNMPLYTNSNTQQAEQKQGPDGVTDDFMDDYSYSPERDSRSKQGNKPKSPAAGGFTSFFGWNSRQQNGPESPSASYPDHSQNPDSPRFSKPTKAKPNGLDIPAANSMSSYFNVPGTPLLSSSPQMNAHVEELERELREVSSELAASIQREMELEDEVERWKTENAGAFPDNRRTSDYYSDSGTSSIRFPITDPESKLEELDTQRRKAEQERATLKVRMAERLQEELRRRRDLEEQVQQLEDQVSDKSRVGSVVETPKVKELAMSLEDAKRRLAEERQVKENFEDLLSALREELEKHRNEADNLRDEVVPQLRARLEVLEADAADTERLVYESSRMQQEIKQLRSENESLVKARKQQLLQQQAGQPVQFQSIAEEADIAPLPNMRVGLTRSNSLARSSAGINSKRGSLSRSNSVKDRSGDMSPVGAPAASNPMKELEEQRDALHKALKHLLQRQEMQQREFQRRIREVEAERDAALNLTPRRTAFHKEVTSLRREVDSLRRRADEALEQKWQCEKGLGGLRMDLDRAQQETSSLRDLLREHDITIPEIRIENEPLALDKAYNELRTTHALSLARVKQLETNDADSLGAASAETERTLDLLRQSISDAEAERDYAQKEAEQYRQQARALQQSEIDHLGKEQELSKELFAAATRMDELSDKIQRQLAANNSLRKRLTEAITRGEQEQQKSTDQIVQLEKRLKAAEDKVMLAQQSSEEAIARHEDEVQALKEGHTNHLRRVKSGLLSPSAFSPKLPASPVFSSRSPRLSVTTSGPAMTFAEATKTEMLEKRVEELEKALRDADHEMEEVVGRMNLAQMEVADLQFERDEAMRQTRGLQAEIVAEREKVKALMATTSA</sequence>
<organism evidence="4 5">
    <name type="scientific">Curvularia clavata</name>
    <dbReference type="NCBI Taxonomy" id="95742"/>
    <lineage>
        <taxon>Eukaryota</taxon>
        <taxon>Fungi</taxon>
        <taxon>Dikarya</taxon>
        <taxon>Ascomycota</taxon>
        <taxon>Pezizomycotina</taxon>
        <taxon>Dothideomycetes</taxon>
        <taxon>Pleosporomycetidae</taxon>
        <taxon>Pleosporales</taxon>
        <taxon>Pleosporineae</taxon>
        <taxon>Pleosporaceae</taxon>
        <taxon>Curvularia</taxon>
    </lineage>
</organism>
<feature type="compositionally biased region" description="Polar residues" evidence="2">
    <location>
        <begin position="198"/>
        <end position="209"/>
    </location>
</feature>
<feature type="region of interest" description="Disordered" evidence="2">
    <location>
        <begin position="355"/>
        <end position="399"/>
    </location>
</feature>
<evidence type="ECO:0000313" key="5">
    <source>
        <dbReference type="Proteomes" id="UP001056012"/>
    </source>
</evidence>
<feature type="region of interest" description="Disordered" evidence="2">
    <location>
        <begin position="586"/>
        <end position="625"/>
    </location>
</feature>
<feature type="compositionally biased region" description="Polar residues" evidence="2">
    <location>
        <begin position="134"/>
        <end position="147"/>
    </location>
</feature>
<evidence type="ECO:0000256" key="2">
    <source>
        <dbReference type="SAM" id="MobiDB-lite"/>
    </source>
</evidence>
<dbReference type="Proteomes" id="UP001056012">
    <property type="component" value="Chromosome 1"/>
</dbReference>
<dbReference type="GO" id="GO:0000793">
    <property type="term" value="C:condensed chromosome"/>
    <property type="evidence" value="ECO:0007669"/>
    <property type="project" value="TreeGrafter"/>
</dbReference>
<dbReference type="GO" id="GO:0000796">
    <property type="term" value="C:condensin complex"/>
    <property type="evidence" value="ECO:0007669"/>
    <property type="project" value="TreeGrafter"/>
</dbReference>
<keyword evidence="5" id="KW-1185">Reference proteome</keyword>
<keyword evidence="1" id="KW-0175">Coiled coil</keyword>
<gene>
    <name evidence="4" type="ORF">yc1106_01423</name>
</gene>
<dbReference type="Pfam" id="PF24554">
    <property type="entry name" value="DUF7603"/>
    <property type="match status" value="1"/>
</dbReference>
<feature type="coiled-coil region" evidence="1">
    <location>
        <begin position="974"/>
        <end position="1029"/>
    </location>
</feature>
<evidence type="ECO:0000313" key="4">
    <source>
        <dbReference type="EMBL" id="USP74149.1"/>
    </source>
</evidence>
<dbReference type="PANTHER" id="PTHR43941">
    <property type="entry name" value="STRUCTURAL MAINTENANCE OF CHROMOSOMES PROTEIN 2"/>
    <property type="match status" value="1"/>
</dbReference>